<accession>A4S1X1</accession>
<feature type="transmembrane region" description="Helical" evidence="1">
    <location>
        <begin position="100"/>
        <end position="120"/>
    </location>
</feature>
<dbReference type="HOGENOM" id="CLU_1505860_0_0_1"/>
<name>A4S1X1_OSTLU</name>
<feature type="transmembrane region" description="Helical" evidence="1">
    <location>
        <begin position="49"/>
        <end position="79"/>
    </location>
</feature>
<keyword evidence="1" id="KW-0472">Membrane</keyword>
<dbReference type="Proteomes" id="UP000001568">
    <property type="component" value="Chromosome 8"/>
</dbReference>
<dbReference type="Gramene" id="ABO97732">
    <property type="protein sequence ID" value="ABO97732"/>
    <property type="gene ID" value="OSTLU_93172"/>
</dbReference>
<dbReference type="GeneID" id="5003139"/>
<keyword evidence="3" id="KW-1185">Reference proteome</keyword>
<dbReference type="AlphaFoldDB" id="A4S1X1"/>
<dbReference type="RefSeq" id="XP_001419439.1">
    <property type="nucleotide sequence ID" value="XM_001419402.1"/>
</dbReference>
<gene>
    <name evidence="2" type="ORF">OSTLU_93172</name>
</gene>
<proteinExistence type="predicted"/>
<keyword evidence="1" id="KW-0812">Transmembrane</keyword>
<protein>
    <submittedName>
        <fullName evidence="2">Uncharacterized protein</fullName>
    </submittedName>
</protein>
<evidence type="ECO:0000313" key="2">
    <source>
        <dbReference type="EMBL" id="ABO97732.1"/>
    </source>
</evidence>
<feature type="transmembrane region" description="Helical" evidence="1">
    <location>
        <begin position="140"/>
        <end position="160"/>
    </location>
</feature>
<sequence>MTNFLDAFESYFRPEDDRFALCLAENQVPPECALALKRLYSLSFGPLAAAIYFIVVMCVEGNAEFVGSAGLAILTTIICRQASFLPRGRSLGYASHMRNAMAMFMSLTISKGFAIMYSTYDACKMPTEALGELECSHLRWATTAVIAVFGYITYVASLVFTRLAESYILVHAAMRKEEV</sequence>
<dbReference type="OMA" id="NAMAMFM"/>
<evidence type="ECO:0000313" key="3">
    <source>
        <dbReference type="Proteomes" id="UP000001568"/>
    </source>
</evidence>
<reference evidence="2 3" key="1">
    <citation type="journal article" date="2007" name="Proc. Natl. Acad. Sci. U.S.A.">
        <title>The tiny eukaryote Ostreococcus provides genomic insights into the paradox of plankton speciation.</title>
        <authorList>
            <person name="Palenik B."/>
            <person name="Grimwood J."/>
            <person name="Aerts A."/>
            <person name="Rouze P."/>
            <person name="Salamov A."/>
            <person name="Putnam N."/>
            <person name="Dupont C."/>
            <person name="Jorgensen R."/>
            <person name="Derelle E."/>
            <person name="Rombauts S."/>
            <person name="Zhou K."/>
            <person name="Otillar R."/>
            <person name="Merchant S.S."/>
            <person name="Podell S."/>
            <person name="Gaasterland T."/>
            <person name="Napoli C."/>
            <person name="Gendler K."/>
            <person name="Manuell A."/>
            <person name="Tai V."/>
            <person name="Vallon O."/>
            <person name="Piganeau G."/>
            <person name="Jancek S."/>
            <person name="Heijde M."/>
            <person name="Jabbari K."/>
            <person name="Bowler C."/>
            <person name="Lohr M."/>
            <person name="Robbens S."/>
            <person name="Werner G."/>
            <person name="Dubchak I."/>
            <person name="Pazour G.J."/>
            <person name="Ren Q."/>
            <person name="Paulsen I."/>
            <person name="Delwiche C."/>
            <person name="Schmutz J."/>
            <person name="Rokhsar D."/>
            <person name="Van de Peer Y."/>
            <person name="Moreau H."/>
            <person name="Grigoriev I.V."/>
        </authorList>
    </citation>
    <scope>NUCLEOTIDE SEQUENCE [LARGE SCALE GENOMIC DNA]</scope>
    <source>
        <strain evidence="2 3">CCE9901</strain>
    </source>
</reference>
<organism evidence="2 3">
    <name type="scientific">Ostreococcus lucimarinus (strain CCE9901)</name>
    <dbReference type="NCBI Taxonomy" id="436017"/>
    <lineage>
        <taxon>Eukaryota</taxon>
        <taxon>Viridiplantae</taxon>
        <taxon>Chlorophyta</taxon>
        <taxon>Mamiellophyceae</taxon>
        <taxon>Mamiellales</taxon>
        <taxon>Bathycoccaceae</taxon>
        <taxon>Ostreococcus</taxon>
    </lineage>
</organism>
<keyword evidence="1" id="KW-1133">Transmembrane helix</keyword>
<dbReference type="KEGG" id="olu:OSTLU_93172"/>
<dbReference type="EMBL" id="CP000588">
    <property type="protein sequence ID" value="ABO97732.1"/>
    <property type="molecule type" value="Genomic_DNA"/>
</dbReference>
<dbReference type="OrthoDB" id="10415286at2759"/>
<evidence type="ECO:0000256" key="1">
    <source>
        <dbReference type="SAM" id="Phobius"/>
    </source>
</evidence>